<dbReference type="STRING" id="100816.A0A175W4U6"/>
<sequence>MAAVRMYSLNRHAFLTRNGRIGIGPKVMQPGDEVALLLGGKLPFVLRPRSDHHVFVSACYVRDDDVMWGVETEKVRFNKPGARPRSR</sequence>
<reference evidence="1 2" key="1">
    <citation type="journal article" date="2016" name="Genome Announc.">
        <title>Genome Sequence of Madurella mycetomatis mm55, Isolated from a Human Mycetoma Case in Sudan.</title>
        <authorList>
            <person name="Smit S."/>
            <person name="Derks M.F."/>
            <person name="Bervoets S."/>
            <person name="Fahal A."/>
            <person name="van Leeuwen W."/>
            <person name="van Belkum A."/>
            <person name="van de Sande W.W."/>
        </authorList>
    </citation>
    <scope>NUCLEOTIDE SEQUENCE [LARGE SCALE GENOMIC DNA]</scope>
    <source>
        <strain evidence="2">mm55</strain>
    </source>
</reference>
<proteinExistence type="predicted"/>
<dbReference type="AlphaFoldDB" id="A0A175W4U6"/>
<name>A0A175W4U6_9PEZI</name>
<comment type="caution">
    <text evidence="1">The sequence shown here is derived from an EMBL/GenBank/DDBJ whole genome shotgun (WGS) entry which is preliminary data.</text>
</comment>
<dbReference type="Proteomes" id="UP000078237">
    <property type="component" value="Unassembled WGS sequence"/>
</dbReference>
<accession>A0A175W4U6</accession>
<dbReference type="OrthoDB" id="4743431at2759"/>
<gene>
    <name evidence="1" type="ORF">MMYC01_204525</name>
</gene>
<dbReference type="VEuPathDB" id="FungiDB:MMYC01_204525"/>
<dbReference type="Pfam" id="PF26639">
    <property type="entry name" value="Het-6_barrel"/>
    <property type="match status" value="1"/>
</dbReference>
<organism evidence="1 2">
    <name type="scientific">Madurella mycetomatis</name>
    <dbReference type="NCBI Taxonomy" id="100816"/>
    <lineage>
        <taxon>Eukaryota</taxon>
        <taxon>Fungi</taxon>
        <taxon>Dikarya</taxon>
        <taxon>Ascomycota</taxon>
        <taxon>Pezizomycotina</taxon>
        <taxon>Sordariomycetes</taxon>
        <taxon>Sordariomycetidae</taxon>
        <taxon>Sordariales</taxon>
        <taxon>Sordariales incertae sedis</taxon>
        <taxon>Madurella</taxon>
    </lineage>
</organism>
<protein>
    <submittedName>
        <fullName evidence="1">Heterokaryon incompatibility protein 6, OR allele</fullName>
    </submittedName>
</protein>
<dbReference type="EMBL" id="LCTW02000115">
    <property type="protein sequence ID" value="KXX78562.1"/>
    <property type="molecule type" value="Genomic_DNA"/>
</dbReference>
<evidence type="ECO:0000313" key="1">
    <source>
        <dbReference type="EMBL" id="KXX78562.1"/>
    </source>
</evidence>
<keyword evidence="2" id="KW-1185">Reference proteome</keyword>
<evidence type="ECO:0000313" key="2">
    <source>
        <dbReference type="Proteomes" id="UP000078237"/>
    </source>
</evidence>